<dbReference type="Gene3D" id="3.80.10.10">
    <property type="entry name" value="Ribonuclease Inhibitor"/>
    <property type="match status" value="1"/>
</dbReference>
<keyword evidence="1" id="KW-0677">Repeat</keyword>
<name>A0A0D3J9A0_EMIH1</name>
<dbReference type="PANTHER" id="PTHR48054">
    <property type="entry name" value="RECEPTOR KINASE-LIKE PROTEIN XA21"/>
    <property type="match status" value="1"/>
</dbReference>
<proteinExistence type="predicted"/>
<dbReference type="EnsemblProtists" id="EOD20085">
    <property type="protein sequence ID" value="EOD20085"/>
    <property type="gene ID" value="EMIHUDRAFT_208902"/>
</dbReference>
<dbReference type="AlphaFoldDB" id="A0A0D3J9A0"/>
<dbReference type="KEGG" id="ehx:EMIHUDRAFT_208902"/>
<dbReference type="HOGENOM" id="CLU_1028314_0_0_1"/>
<dbReference type="GeneID" id="17265583"/>
<dbReference type="Pfam" id="PF13855">
    <property type="entry name" value="LRR_8"/>
    <property type="match status" value="1"/>
</dbReference>
<evidence type="ECO:0000313" key="3">
    <source>
        <dbReference type="Proteomes" id="UP000013827"/>
    </source>
</evidence>
<dbReference type="FunFam" id="3.80.10.10:FF:000383">
    <property type="entry name" value="Leucine-rich repeat receptor protein kinase EMS1"/>
    <property type="match status" value="1"/>
</dbReference>
<dbReference type="STRING" id="2903.R1DZW5"/>
<evidence type="ECO:0000313" key="2">
    <source>
        <dbReference type="EnsemblProtists" id="EOD20085"/>
    </source>
</evidence>
<protein>
    <recommendedName>
        <fullName evidence="4">L domain-like protein</fullName>
    </recommendedName>
</protein>
<dbReference type="RefSeq" id="XP_005772514.1">
    <property type="nucleotide sequence ID" value="XM_005772457.1"/>
</dbReference>
<dbReference type="PANTHER" id="PTHR48054:SF82">
    <property type="entry name" value="LRR RECEPTOR-LIKE SERINE_THREONINE-PROTEIN KINASE FLS2"/>
    <property type="match status" value="1"/>
</dbReference>
<dbReference type="PaxDb" id="2903-EOD20085"/>
<accession>A0A0D3J9A0</accession>
<reference evidence="2" key="2">
    <citation type="submission" date="2024-10" db="UniProtKB">
        <authorList>
            <consortium name="EnsemblProtists"/>
        </authorList>
    </citation>
    <scope>IDENTIFICATION</scope>
</reference>
<evidence type="ECO:0000256" key="1">
    <source>
        <dbReference type="ARBA" id="ARBA00022737"/>
    </source>
</evidence>
<reference evidence="3" key="1">
    <citation type="journal article" date="2013" name="Nature">
        <title>Pan genome of the phytoplankton Emiliania underpins its global distribution.</title>
        <authorList>
            <person name="Read B.A."/>
            <person name="Kegel J."/>
            <person name="Klute M.J."/>
            <person name="Kuo A."/>
            <person name="Lefebvre S.C."/>
            <person name="Maumus F."/>
            <person name="Mayer C."/>
            <person name="Miller J."/>
            <person name="Monier A."/>
            <person name="Salamov A."/>
            <person name="Young J."/>
            <person name="Aguilar M."/>
            <person name="Claverie J.M."/>
            <person name="Frickenhaus S."/>
            <person name="Gonzalez K."/>
            <person name="Herman E.K."/>
            <person name="Lin Y.C."/>
            <person name="Napier J."/>
            <person name="Ogata H."/>
            <person name="Sarno A.F."/>
            <person name="Shmutz J."/>
            <person name="Schroeder D."/>
            <person name="de Vargas C."/>
            <person name="Verret F."/>
            <person name="von Dassow P."/>
            <person name="Valentin K."/>
            <person name="Van de Peer Y."/>
            <person name="Wheeler G."/>
            <person name="Dacks J.B."/>
            <person name="Delwiche C.F."/>
            <person name="Dyhrman S.T."/>
            <person name="Glockner G."/>
            <person name="John U."/>
            <person name="Richards T."/>
            <person name="Worden A.Z."/>
            <person name="Zhang X."/>
            <person name="Grigoriev I.V."/>
            <person name="Allen A.E."/>
            <person name="Bidle K."/>
            <person name="Borodovsky M."/>
            <person name="Bowler C."/>
            <person name="Brownlee C."/>
            <person name="Cock J.M."/>
            <person name="Elias M."/>
            <person name="Gladyshev V.N."/>
            <person name="Groth M."/>
            <person name="Guda C."/>
            <person name="Hadaegh A."/>
            <person name="Iglesias-Rodriguez M.D."/>
            <person name="Jenkins J."/>
            <person name="Jones B.M."/>
            <person name="Lawson T."/>
            <person name="Leese F."/>
            <person name="Lindquist E."/>
            <person name="Lobanov A."/>
            <person name="Lomsadze A."/>
            <person name="Malik S.B."/>
            <person name="Marsh M.E."/>
            <person name="Mackinder L."/>
            <person name="Mock T."/>
            <person name="Mueller-Roeber B."/>
            <person name="Pagarete A."/>
            <person name="Parker M."/>
            <person name="Probert I."/>
            <person name="Quesneville H."/>
            <person name="Raines C."/>
            <person name="Rensing S.A."/>
            <person name="Riano-Pachon D.M."/>
            <person name="Richier S."/>
            <person name="Rokitta S."/>
            <person name="Shiraiwa Y."/>
            <person name="Soanes D.M."/>
            <person name="van der Giezen M."/>
            <person name="Wahlund T.M."/>
            <person name="Williams B."/>
            <person name="Wilson W."/>
            <person name="Wolfe G."/>
            <person name="Wurch L.L."/>
        </authorList>
    </citation>
    <scope>NUCLEOTIDE SEQUENCE</scope>
</reference>
<dbReference type="SUPFAM" id="SSF52058">
    <property type="entry name" value="L domain-like"/>
    <property type="match status" value="1"/>
</dbReference>
<organism evidence="2 3">
    <name type="scientific">Emiliania huxleyi (strain CCMP1516)</name>
    <dbReference type="NCBI Taxonomy" id="280463"/>
    <lineage>
        <taxon>Eukaryota</taxon>
        <taxon>Haptista</taxon>
        <taxon>Haptophyta</taxon>
        <taxon>Prymnesiophyceae</taxon>
        <taxon>Isochrysidales</taxon>
        <taxon>Noelaerhabdaceae</taxon>
        <taxon>Emiliania</taxon>
    </lineage>
</organism>
<keyword evidence="3" id="KW-1185">Reference proteome</keyword>
<dbReference type="InterPro" id="IPR052592">
    <property type="entry name" value="LRR-RLK"/>
</dbReference>
<dbReference type="Proteomes" id="UP000013827">
    <property type="component" value="Unassembled WGS sequence"/>
</dbReference>
<dbReference type="InterPro" id="IPR001611">
    <property type="entry name" value="Leu-rich_rpt"/>
</dbReference>
<dbReference type="InterPro" id="IPR032675">
    <property type="entry name" value="LRR_dom_sf"/>
</dbReference>
<evidence type="ECO:0008006" key="4">
    <source>
        <dbReference type="Google" id="ProtNLM"/>
    </source>
</evidence>
<sequence length="271" mass="28614">MGVEAYRGVSATTLTTERRCATAPFGVVLDGERISGTIPPHTINNARAGLAKLHLDNNEISGTLPPTTGELSILQQLRLSNNDLSGIIPPHLGGISGLNQLWLYSNKISGTIPPGKLSLLQQLWPSNNEISGTIPPELGGNWSWDISACTDLSGTVPSQLNNLPLTACRLGRNLFACPLPALPDCCLSSRSAASTLGADPVDAALVLEVGDTLVFIYQLWDCDVWSMPSSACDFAAAGFEYGPYQLAGSSHGGGTGAGAWNRFEYPMTDVM</sequence>